<proteinExistence type="inferred from homology"/>
<organism evidence="2 3">
    <name type="scientific">Pseudocalidococcus azoricus BACA0444</name>
    <dbReference type="NCBI Taxonomy" id="2918990"/>
    <lineage>
        <taxon>Bacteria</taxon>
        <taxon>Bacillati</taxon>
        <taxon>Cyanobacteriota</taxon>
        <taxon>Cyanophyceae</taxon>
        <taxon>Acaryochloridales</taxon>
        <taxon>Thermosynechococcaceae</taxon>
        <taxon>Pseudocalidococcus</taxon>
        <taxon>Pseudocalidococcus azoricus</taxon>
    </lineage>
</organism>
<dbReference type="EMBL" id="JAVMIP010000013">
    <property type="protein sequence ID" value="MDS3861499.1"/>
    <property type="molecule type" value="Genomic_DNA"/>
</dbReference>
<sequence>MFTIDLVLKTTPIPLSVERKEESAAQALYRELLAAVAQTPAQMIELTCEKQPEKKVAVLSSEIVGIQLSQKGAAGSSGRAPGFFAQLLEQS</sequence>
<evidence type="ECO:0000313" key="2">
    <source>
        <dbReference type="EMBL" id="MDS3861499.1"/>
    </source>
</evidence>
<evidence type="ECO:0000256" key="1">
    <source>
        <dbReference type="HAMAP-Rule" id="MF_01360"/>
    </source>
</evidence>
<dbReference type="NCBIfam" id="NF010236">
    <property type="entry name" value="PRK13683.1"/>
    <property type="match status" value="1"/>
</dbReference>
<evidence type="ECO:0000313" key="3">
    <source>
        <dbReference type="Proteomes" id="UP001268256"/>
    </source>
</evidence>
<keyword evidence="3" id="KW-1185">Reference proteome</keyword>
<reference evidence="3" key="1">
    <citation type="submission" date="2023-07" db="EMBL/GenBank/DDBJ databases">
        <authorList>
            <person name="Luz R."/>
            <person name="Cordeiro R."/>
            <person name="Fonseca A."/>
            <person name="Goncalves V."/>
        </authorList>
    </citation>
    <scope>NUCLEOTIDE SEQUENCE [LARGE SCALE GENOMIC DNA]</scope>
    <source>
        <strain evidence="3">BACA0444</strain>
    </source>
</reference>
<gene>
    <name evidence="2" type="ORF">RIF25_11845</name>
</gene>
<accession>A0AAE4FSI9</accession>
<dbReference type="HAMAP" id="MF_01360">
    <property type="entry name" value="UPF0367"/>
    <property type="match status" value="1"/>
</dbReference>
<dbReference type="AlphaFoldDB" id="A0AAE4FSI9"/>
<dbReference type="RefSeq" id="WP_322878740.1">
    <property type="nucleotide sequence ID" value="NZ_JAVMIP010000013.1"/>
</dbReference>
<comment type="similarity">
    <text evidence="1">Belongs to the UPF0367 family.</text>
</comment>
<name>A0AAE4FSI9_9CYAN</name>
<protein>
    <recommendedName>
        <fullName evidence="1">UPF0367 protein RIF25_11845</fullName>
    </recommendedName>
</protein>
<dbReference type="InterPro" id="IPR020885">
    <property type="entry name" value="UPF0367"/>
</dbReference>
<comment type="caution">
    <text evidence="2">The sequence shown here is derived from an EMBL/GenBank/DDBJ whole genome shotgun (WGS) entry which is preliminary data.</text>
</comment>
<dbReference type="Pfam" id="PF26132">
    <property type="entry name" value="UPF0367"/>
    <property type="match status" value="1"/>
</dbReference>
<dbReference type="Proteomes" id="UP001268256">
    <property type="component" value="Unassembled WGS sequence"/>
</dbReference>